<protein>
    <submittedName>
        <fullName evidence="1">Uncharacterized protein</fullName>
    </submittedName>
</protein>
<organism evidence="1 2">
    <name type="scientific">Rhodococcus artemisiae</name>
    <dbReference type="NCBI Taxonomy" id="714159"/>
    <lineage>
        <taxon>Bacteria</taxon>
        <taxon>Bacillati</taxon>
        <taxon>Actinomycetota</taxon>
        <taxon>Actinomycetes</taxon>
        <taxon>Mycobacteriales</taxon>
        <taxon>Nocardiaceae</taxon>
        <taxon>Rhodococcus</taxon>
    </lineage>
</organism>
<proteinExistence type="predicted"/>
<evidence type="ECO:0000313" key="2">
    <source>
        <dbReference type="Proteomes" id="UP001336020"/>
    </source>
</evidence>
<name>A0ABU7L404_9NOCA</name>
<reference evidence="1 2" key="1">
    <citation type="submission" date="2023-07" db="EMBL/GenBank/DDBJ databases">
        <authorList>
            <person name="Girao M."/>
            <person name="Carvalho M.F."/>
        </authorList>
    </citation>
    <scope>NUCLEOTIDE SEQUENCE [LARGE SCALE GENOMIC DNA]</scope>
    <source>
        <strain evidence="1 2">YIM65754</strain>
    </source>
</reference>
<dbReference type="EMBL" id="JAUTXY010000001">
    <property type="protein sequence ID" value="MEE2056223.1"/>
    <property type="molecule type" value="Genomic_DNA"/>
</dbReference>
<dbReference type="RefSeq" id="WP_330131519.1">
    <property type="nucleotide sequence ID" value="NZ_JAUTXY010000001.1"/>
</dbReference>
<gene>
    <name evidence="1" type="ORF">Q7514_01605</name>
</gene>
<accession>A0ABU7L404</accession>
<sequence length="206" mass="22309">MVEAIRSPVISVYGDGRVVFTERNEPTTMSPPEYLVVQADPDDVARFADELEEQYLIDLGTDVGSPGVTDQATTTVTFHGRGDASELRVYAFGTRFERDLPSTALENREELRAVIESAWGLAEGDAEPYDPDIVHVHEPTAVTAPDDDVPAWPGPDPATFMTGDPGSPGVITGDAAAVVYTAARENPDGWWRVDDEVVRLVVDPVP</sequence>
<keyword evidence="2" id="KW-1185">Reference proteome</keyword>
<dbReference type="Proteomes" id="UP001336020">
    <property type="component" value="Unassembled WGS sequence"/>
</dbReference>
<comment type="caution">
    <text evidence="1">The sequence shown here is derived from an EMBL/GenBank/DDBJ whole genome shotgun (WGS) entry which is preliminary data.</text>
</comment>
<evidence type="ECO:0000313" key="1">
    <source>
        <dbReference type="EMBL" id="MEE2056223.1"/>
    </source>
</evidence>